<dbReference type="SMART" id="SM00042">
    <property type="entry name" value="CUB"/>
    <property type="match status" value="1"/>
</dbReference>
<dbReference type="OrthoDB" id="10343132at2759"/>
<comment type="caution">
    <text evidence="2">Lacks conserved residue(s) required for the propagation of feature annotation.</text>
</comment>
<dbReference type="InParanoid" id="E4X328"/>
<proteinExistence type="predicted"/>
<gene>
    <name evidence="4" type="ORF">GSOID_T00017663001</name>
</gene>
<dbReference type="Gene3D" id="2.60.120.290">
    <property type="entry name" value="Spermadhesin, CUB domain"/>
    <property type="match status" value="1"/>
</dbReference>
<protein>
    <recommendedName>
        <fullName evidence="3">CUB domain-containing protein</fullName>
    </recommendedName>
</protein>
<name>E4X328_OIKDI</name>
<accession>E4X328</accession>
<keyword evidence="1" id="KW-1015">Disulfide bond</keyword>
<dbReference type="Pfam" id="PF00431">
    <property type="entry name" value="CUB"/>
    <property type="match status" value="1"/>
</dbReference>
<evidence type="ECO:0000256" key="1">
    <source>
        <dbReference type="ARBA" id="ARBA00023157"/>
    </source>
</evidence>
<organism evidence="4">
    <name type="scientific">Oikopleura dioica</name>
    <name type="common">Tunicate</name>
    <dbReference type="NCBI Taxonomy" id="34765"/>
    <lineage>
        <taxon>Eukaryota</taxon>
        <taxon>Metazoa</taxon>
        <taxon>Chordata</taxon>
        <taxon>Tunicata</taxon>
        <taxon>Appendicularia</taxon>
        <taxon>Copelata</taxon>
        <taxon>Oikopleuridae</taxon>
        <taxon>Oikopleura</taxon>
    </lineage>
</organism>
<keyword evidence="5" id="KW-1185">Reference proteome</keyword>
<evidence type="ECO:0000256" key="2">
    <source>
        <dbReference type="PROSITE-ProRule" id="PRU00059"/>
    </source>
</evidence>
<dbReference type="AlphaFoldDB" id="E4X328"/>
<evidence type="ECO:0000313" key="4">
    <source>
        <dbReference type="EMBL" id="CBY18032.1"/>
    </source>
</evidence>
<evidence type="ECO:0000259" key="3">
    <source>
        <dbReference type="PROSITE" id="PS01180"/>
    </source>
</evidence>
<dbReference type="CDD" id="cd00041">
    <property type="entry name" value="CUB"/>
    <property type="match status" value="1"/>
</dbReference>
<dbReference type="PROSITE" id="PS01180">
    <property type="entry name" value="CUB"/>
    <property type="match status" value="1"/>
</dbReference>
<feature type="domain" description="CUB" evidence="3">
    <location>
        <begin position="46"/>
        <end position="189"/>
    </location>
</feature>
<sequence length="265" mass="29968">MSTFVKYFYVFSAAIASLQDRIAVDRFIYEKPHCSSVNECRGRNGCDGSIFYNRVGQIELSNYPNFFNCRWEIRGGINSKIWVKIESTESTNSFGIENHRFCGFDRLNLQNHDGTKKFGRICSSAKGQEIPYNGMNQLEYNTAANLEPAKIKSSAFRNGVTLDSSELVVAFDADNKNTGAGFVLHYEIIGDIDDLIEGELTDIGDTLEAGLLYLARNVNEQRKEAIEKRIRKLFALFSKKMSQCRNGDMTGELVNFTPLDSKKRI</sequence>
<dbReference type="EMBL" id="FN653023">
    <property type="protein sequence ID" value="CBY18032.1"/>
    <property type="molecule type" value="Genomic_DNA"/>
</dbReference>
<dbReference type="Proteomes" id="UP000001307">
    <property type="component" value="Unassembled WGS sequence"/>
</dbReference>
<dbReference type="SUPFAM" id="SSF49854">
    <property type="entry name" value="Spermadhesin, CUB domain"/>
    <property type="match status" value="1"/>
</dbReference>
<reference evidence="4" key="1">
    <citation type="journal article" date="2010" name="Science">
        <title>Plasticity of animal genome architecture unmasked by rapid evolution of a pelagic tunicate.</title>
        <authorList>
            <person name="Denoeud F."/>
            <person name="Henriet S."/>
            <person name="Mungpakdee S."/>
            <person name="Aury J.M."/>
            <person name="Da Silva C."/>
            <person name="Brinkmann H."/>
            <person name="Mikhaleva J."/>
            <person name="Olsen L.C."/>
            <person name="Jubin C."/>
            <person name="Canestro C."/>
            <person name="Bouquet J.M."/>
            <person name="Danks G."/>
            <person name="Poulain J."/>
            <person name="Campsteijn C."/>
            <person name="Adamski M."/>
            <person name="Cross I."/>
            <person name="Yadetie F."/>
            <person name="Muffato M."/>
            <person name="Louis A."/>
            <person name="Butcher S."/>
            <person name="Tsagkogeorga G."/>
            <person name="Konrad A."/>
            <person name="Singh S."/>
            <person name="Jensen M.F."/>
            <person name="Cong E.H."/>
            <person name="Eikeseth-Otteraa H."/>
            <person name="Noel B."/>
            <person name="Anthouard V."/>
            <person name="Porcel B.M."/>
            <person name="Kachouri-Lafond R."/>
            <person name="Nishino A."/>
            <person name="Ugolini M."/>
            <person name="Chourrout P."/>
            <person name="Nishida H."/>
            <person name="Aasland R."/>
            <person name="Huzurbazar S."/>
            <person name="Westhof E."/>
            <person name="Delsuc F."/>
            <person name="Lehrach H."/>
            <person name="Reinhardt R."/>
            <person name="Weissenbach J."/>
            <person name="Roy S.W."/>
            <person name="Artiguenave F."/>
            <person name="Postlethwait J.H."/>
            <person name="Manak J.R."/>
            <person name="Thompson E.M."/>
            <person name="Jaillon O."/>
            <person name="Du Pasquier L."/>
            <person name="Boudinot P."/>
            <person name="Liberles D.A."/>
            <person name="Volff J.N."/>
            <person name="Philippe H."/>
            <person name="Lenhard B."/>
            <person name="Roest Crollius H."/>
            <person name="Wincker P."/>
            <person name="Chourrout D."/>
        </authorList>
    </citation>
    <scope>NUCLEOTIDE SEQUENCE [LARGE SCALE GENOMIC DNA]</scope>
</reference>
<dbReference type="InterPro" id="IPR000859">
    <property type="entry name" value="CUB_dom"/>
</dbReference>
<dbReference type="InterPro" id="IPR035914">
    <property type="entry name" value="Sperma_CUB_dom_sf"/>
</dbReference>
<evidence type="ECO:0000313" key="5">
    <source>
        <dbReference type="Proteomes" id="UP000001307"/>
    </source>
</evidence>